<feature type="transmembrane region" description="Helical" evidence="1">
    <location>
        <begin position="21"/>
        <end position="43"/>
    </location>
</feature>
<dbReference type="EMBL" id="LQRD01000043">
    <property type="protein sequence ID" value="KXT69658.1"/>
    <property type="molecule type" value="Genomic_DNA"/>
</dbReference>
<keyword evidence="1" id="KW-1133">Transmembrane helix</keyword>
<organism evidence="2 3">
    <name type="scientific">Streptococcus cristatus</name>
    <dbReference type="NCBI Taxonomy" id="45634"/>
    <lineage>
        <taxon>Bacteria</taxon>
        <taxon>Bacillati</taxon>
        <taxon>Bacillota</taxon>
        <taxon>Bacilli</taxon>
        <taxon>Lactobacillales</taxon>
        <taxon>Streptococcaceae</taxon>
        <taxon>Streptococcus</taxon>
    </lineage>
</organism>
<keyword evidence="1" id="KW-0472">Membrane</keyword>
<protein>
    <submittedName>
        <fullName evidence="2">Uncharacterized protein</fullName>
    </submittedName>
</protein>
<dbReference type="AlphaFoldDB" id="A0A139N0V7"/>
<feature type="transmembrane region" description="Helical" evidence="1">
    <location>
        <begin position="49"/>
        <end position="66"/>
    </location>
</feature>
<sequence length="208" mass="25012">MSPTSSPPDKTFIGRRSKLAGVIYFILGVLNFLHCLLYFQWVFSPTVKPDFVIIPIFIGLNIYFLTREFIYKCFHWCGYHALPELVEFGSGRYSFHLPVFERHTENYKVYYSKRSKKHQFLFFVSYILYVNLILGVLLLFSCVYWGIFIESSSKFQDWHAFLFIFLIIILYICIEALFKKYKHWFKNYFKLDDKIVEHGFPIYTLKEK</sequence>
<comment type="caution">
    <text evidence="2">The sequence shown here is derived from an EMBL/GenBank/DDBJ whole genome shotgun (WGS) entry which is preliminary data.</text>
</comment>
<dbReference type="Proteomes" id="UP000070377">
    <property type="component" value="Unassembled WGS sequence"/>
</dbReference>
<gene>
    <name evidence="2" type="ORF">SCRDD08_01172</name>
</gene>
<reference evidence="2 3" key="1">
    <citation type="submission" date="2016-01" db="EMBL/GenBank/DDBJ databases">
        <title>Highly variable Streptococcus oralis are common among viridans streptococci isolated from primates.</title>
        <authorList>
            <person name="Denapaite D."/>
            <person name="Rieger M."/>
            <person name="Koendgen S."/>
            <person name="Brueckner R."/>
            <person name="Ochigava I."/>
            <person name="Kappeler P."/>
            <person name="Maetz-Rensing K."/>
            <person name="Leendertz F."/>
            <person name="Hakenbeck R."/>
        </authorList>
    </citation>
    <scope>NUCLEOTIDE SEQUENCE [LARGE SCALE GENOMIC DNA]</scope>
    <source>
        <strain evidence="2 3">DD08</strain>
    </source>
</reference>
<feature type="transmembrane region" description="Helical" evidence="1">
    <location>
        <begin position="120"/>
        <end position="146"/>
    </location>
</feature>
<dbReference type="PATRIC" id="fig|45634.12.peg.1222"/>
<feature type="transmembrane region" description="Helical" evidence="1">
    <location>
        <begin position="158"/>
        <end position="178"/>
    </location>
</feature>
<accession>A0A139N0V7</accession>
<proteinExistence type="predicted"/>
<evidence type="ECO:0000313" key="3">
    <source>
        <dbReference type="Proteomes" id="UP000070377"/>
    </source>
</evidence>
<keyword evidence="1" id="KW-0812">Transmembrane</keyword>
<name>A0A139N0V7_STRCR</name>
<evidence type="ECO:0000256" key="1">
    <source>
        <dbReference type="SAM" id="Phobius"/>
    </source>
</evidence>
<dbReference type="STRING" id="45634.SCRDD08_01172"/>
<evidence type="ECO:0000313" key="2">
    <source>
        <dbReference type="EMBL" id="KXT69658.1"/>
    </source>
</evidence>